<protein>
    <submittedName>
        <fullName evidence="2">Polysialyltransferase family glycosyltransferase</fullName>
    </submittedName>
</protein>
<dbReference type="Pfam" id="PF07388">
    <property type="entry name" value="A-2_8-polyST"/>
    <property type="match status" value="1"/>
</dbReference>
<keyword evidence="1" id="KW-0812">Transmembrane</keyword>
<feature type="transmembrane region" description="Helical" evidence="1">
    <location>
        <begin position="97"/>
        <end position="117"/>
    </location>
</feature>
<dbReference type="RefSeq" id="WP_345893369.1">
    <property type="nucleotide sequence ID" value="NZ_JALLGV010000004.1"/>
</dbReference>
<organism evidence="2 3">
    <name type="scientific">Halorientalis brevis</name>
    <dbReference type="NCBI Taxonomy" id="1126241"/>
    <lineage>
        <taxon>Archaea</taxon>
        <taxon>Methanobacteriati</taxon>
        <taxon>Methanobacteriota</taxon>
        <taxon>Stenosarchaea group</taxon>
        <taxon>Halobacteria</taxon>
        <taxon>Halobacteriales</taxon>
        <taxon>Haloarculaceae</taxon>
        <taxon>Halorientalis</taxon>
    </lineage>
</organism>
<reference evidence="2 3" key="1">
    <citation type="journal article" date="2019" name="Int. J. Syst. Evol. Microbiol.">
        <title>The Global Catalogue of Microorganisms (GCM) 10K type strain sequencing project: providing services to taxonomists for standard genome sequencing and annotation.</title>
        <authorList>
            <consortium name="The Broad Institute Genomics Platform"/>
            <consortium name="The Broad Institute Genome Sequencing Center for Infectious Disease"/>
            <person name="Wu L."/>
            <person name="Ma J."/>
        </authorList>
    </citation>
    <scope>NUCLEOTIDE SEQUENCE [LARGE SCALE GENOMIC DNA]</scope>
    <source>
        <strain evidence="2 3">CGMCC 1.12125</strain>
    </source>
</reference>
<dbReference type="InterPro" id="IPR010866">
    <property type="entry name" value="A-2_8-polyST"/>
</dbReference>
<name>A0ABD6C918_9EURY</name>
<keyword evidence="3" id="KW-1185">Reference proteome</keyword>
<accession>A0ABD6C918</accession>
<dbReference type="EMBL" id="JBHUDJ010000001">
    <property type="protein sequence ID" value="MFD1585893.1"/>
    <property type="molecule type" value="Genomic_DNA"/>
</dbReference>
<sequence length="390" mass="44165">MRTHHLLILMLNIGKEMNIFLCESSLHVAEATCIAAEDFEDSHNILVVLNASRVSDLNAVALNEAFDRHFVGNYKLNINHRPFPLVPDSIQSSLNRVLSYVSLLLMSTVLACLSIFISKMNLFFATRSPVLNNGLVWIRNHTRVRLYHFEEGISLYMKEGLKDRSNLSEFFFPLTLETILSSGAVDGVYCMRPDNLNSVYPDAETRKIKFYAHVELLTAVFEPDINSDQISADRPLFVLVTQPLVANNYLSDHVYQEKTAALVKSLRETYNVLVKPHPGEGTEQYEDLSDRDVTVLTEANYPVELLVWHLIGHEEVECVSVGSTGLSTALSNLATIPVEKYSFIEYYGLDAMDEKMRRYFAGCSVNYVSDPVVTFRTNRRFDPDNGPYSL</sequence>
<comment type="caution">
    <text evidence="2">The sequence shown here is derived from an EMBL/GenBank/DDBJ whole genome shotgun (WGS) entry which is preliminary data.</text>
</comment>
<keyword evidence="1" id="KW-0472">Membrane</keyword>
<gene>
    <name evidence="2" type="ORF">ACFR9U_02780</name>
</gene>
<proteinExistence type="predicted"/>
<evidence type="ECO:0000256" key="1">
    <source>
        <dbReference type="SAM" id="Phobius"/>
    </source>
</evidence>
<keyword evidence="1" id="KW-1133">Transmembrane helix</keyword>
<dbReference type="Proteomes" id="UP001597119">
    <property type="component" value="Unassembled WGS sequence"/>
</dbReference>
<dbReference type="AlphaFoldDB" id="A0ABD6C918"/>
<evidence type="ECO:0000313" key="2">
    <source>
        <dbReference type="EMBL" id="MFD1585893.1"/>
    </source>
</evidence>
<evidence type="ECO:0000313" key="3">
    <source>
        <dbReference type="Proteomes" id="UP001597119"/>
    </source>
</evidence>